<dbReference type="InterPro" id="IPR050510">
    <property type="entry name" value="Cation_transp_ATPase_P-type"/>
</dbReference>
<comment type="similarity">
    <text evidence="2">Belongs to the cation transport ATPase (P-type) (TC 3.A.3) family. Type IIA subfamily.</text>
</comment>
<feature type="transmembrane region" description="Helical" evidence="11">
    <location>
        <begin position="258"/>
        <end position="276"/>
    </location>
</feature>
<feature type="transmembrane region" description="Helical" evidence="11">
    <location>
        <begin position="883"/>
        <end position="905"/>
    </location>
</feature>
<dbReference type="InterPro" id="IPR023214">
    <property type="entry name" value="HAD_sf"/>
</dbReference>
<dbReference type="PRINTS" id="PR00119">
    <property type="entry name" value="CATATPASE"/>
</dbReference>
<reference evidence="13 14" key="1">
    <citation type="submission" date="2016-12" db="EMBL/GenBank/DDBJ databases">
        <title>Genome sequencing of Methylocaldum marinum.</title>
        <authorList>
            <person name="Takeuchi M."/>
            <person name="Kamagata Y."/>
            <person name="Hiraoka S."/>
            <person name="Oshima K."/>
            <person name="Hattori M."/>
            <person name="Iwasaki W."/>
        </authorList>
    </citation>
    <scope>NUCLEOTIDE SEQUENCE [LARGE SCALE GENOMIC DNA]</scope>
    <source>
        <strain evidence="13 14">S8</strain>
    </source>
</reference>
<keyword evidence="4 11" id="KW-0812">Transmembrane</keyword>
<dbReference type="GO" id="GO:0012505">
    <property type="term" value="C:endomembrane system"/>
    <property type="evidence" value="ECO:0007669"/>
    <property type="project" value="UniProtKB-SubCell"/>
</dbReference>
<dbReference type="Pfam" id="PF00689">
    <property type="entry name" value="Cation_ATPase_C"/>
    <property type="match status" value="1"/>
</dbReference>
<keyword evidence="14" id="KW-1185">Reference proteome</keyword>
<keyword evidence="3" id="KW-0597">Phosphoprotein</keyword>
<dbReference type="RefSeq" id="WP_119628879.1">
    <property type="nucleotide sequence ID" value="NZ_AP017928.1"/>
</dbReference>
<keyword evidence="9 11" id="KW-1133">Transmembrane helix</keyword>
<dbReference type="KEGG" id="mmai:sS8_1283"/>
<evidence type="ECO:0000256" key="3">
    <source>
        <dbReference type="ARBA" id="ARBA00022553"/>
    </source>
</evidence>
<dbReference type="InterPro" id="IPR059000">
    <property type="entry name" value="ATPase_P-type_domA"/>
</dbReference>
<evidence type="ECO:0000256" key="6">
    <source>
        <dbReference type="ARBA" id="ARBA00022840"/>
    </source>
</evidence>
<feature type="transmembrane region" description="Helical" evidence="11">
    <location>
        <begin position="998"/>
        <end position="1017"/>
    </location>
</feature>
<sequence length="1063" mass="114007">MNDKTRDTADRTGEATAWHAIPAEQSIHRLDTDARHGLSATEAEERLVRFGPNRLPPTRKRSALVRFLSQFNNLLIYVLLAASVVTFLLEDYVDTAVIVAVVVLNAFIGFVQEGKAEAAIEAVRNLLSPSAVVLRGGRRMTVPAEQLVPGDLVLLQSGDKVPADLRLVEVRSLRIDEAVLTGESVPVEKSVAAVAYEAPVGDRSCMAHSGTLVTYGQGIGLVAATGTGTEIGRISTMLAEVGTLATPLLRKIEQFARWLTAIILGAAAATFAFGWLNRGLGLEEMFMAAVSLAVAAIPEGLPAIVTITLAVGVQRMAQRNAILRKLPAVETLGSVTVICSDKTGTLTRNEMTVQTVATAEDEIRVSGAGYSPQGGFSRGDDEVFAADLPHLLELARGAMLCNDAALHEDNGVWRLEGDPTEGALVTLAYKAGLDPAFEQEALPRVEAIPFESQHRFMATLHRDHSGHGLIYLKGAPEVVLERCNRQRCRGQDEPMDPSLWHRRTTEIAAFGQRLLAIAVKPLAEPQDTLTFDDTDGGFALLGVVGMIDPPRPEAVDAVARCQSAGIRVKMITGDHAATASAVGTQLGIGDGRRALTGTEIENLDDDALRSQAQDVEVFARASPEHKLRLVRALREEGHVVSMTGDGVNDAPALKAADIGVAMGQRGTEAAKEAAEMVLADDNFATIATAVEEGRTVYDNLRKTILFTMPTNGGEGGVIIAAILLGTELPVTPLQILWINLVTAVTLALTLAFELPEGDLMRRPPRPPYEPLVTRYMLWRIAYVSLLLIVATLGLYRWEIDQGASVEMARTVAVNALVAGELVYLINSRFFLAPSLSLRAWLGNRYAVLAIIVLIAVQLIFTYAPFMQSAFGARDLNGHAWLRIAGAAMAIFLLVELEKAVVRLLAKPVPGKRLRPAAPEIRPAPVFDRAAAGLAGLVGLVLIWQLFAVSERLFSLVKSGEGDIGPITLIGLVLAVFSALLAFALIAEALLGITVNKGSVTALKLLVPAVLLAVAWHAPLYPFESWHLPWLLAGSTTLLVLGIAYLILSLVIHRAAGSEKTFRS</sequence>
<dbReference type="Pfam" id="PF08282">
    <property type="entry name" value="Hydrolase_3"/>
    <property type="match status" value="1"/>
</dbReference>
<evidence type="ECO:0000313" key="14">
    <source>
        <dbReference type="Proteomes" id="UP000266313"/>
    </source>
</evidence>
<dbReference type="Gene3D" id="2.70.150.10">
    <property type="entry name" value="Calcium-transporting ATPase, cytoplasmic transduction domain A"/>
    <property type="match status" value="1"/>
</dbReference>
<keyword evidence="6" id="KW-0067">ATP-binding</keyword>
<keyword evidence="10 11" id="KW-0472">Membrane</keyword>
<feature type="transmembrane region" description="Helical" evidence="11">
    <location>
        <begin position="1029"/>
        <end position="1051"/>
    </location>
</feature>
<evidence type="ECO:0000256" key="9">
    <source>
        <dbReference type="ARBA" id="ARBA00022989"/>
    </source>
</evidence>
<evidence type="ECO:0000256" key="2">
    <source>
        <dbReference type="ARBA" id="ARBA00005675"/>
    </source>
</evidence>
<protein>
    <submittedName>
        <fullName evidence="13">ATPase, P-type (Transporting), HAD superfamily, subfamily IC</fullName>
    </submittedName>
</protein>
<dbReference type="Pfam" id="PF00122">
    <property type="entry name" value="E1-E2_ATPase"/>
    <property type="match status" value="1"/>
</dbReference>
<dbReference type="InterPro" id="IPR008250">
    <property type="entry name" value="ATPase_P-typ_transduc_dom_A_sf"/>
</dbReference>
<dbReference type="GO" id="GO:0030007">
    <property type="term" value="P:intracellular potassium ion homeostasis"/>
    <property type="evidence" value="ECO:0007669"/>
    <property type="project" value="TreeGrafter"/>
</dbReference>
<dbReference type="SUPFAM" id="SSF81665">
    <property type="entry name" value="Calcium ATPase, transmembrane domain M"/>
    <property type="match status" value="1"/>
</dbReference>
<dbReference type="InterPro" id="IPR006068">
    <property type="entry name" value="ATPase_P-typ_cation-transptr_C"/>
</dbReference>
<dbReference type="EMBL" id="AP017928">
    <property type="protein sequence ID" value="BBA33243.1"/>
    <property type="molecule type" value="Genomic_DNA"/>
</dbReference>
<name>A0A250KNI6_9GAMM</name>
<evidence type="ECO:0000313" key="13">
    <source>
        <dbReference type="EMBL" id="BBA33243.1"/>
    </source>
</evidence>
<dbReference type="GO" id="GO:1902600">
    <property type="term" value="P:proton transmembrane transport"/>
    <property type="evidence" value="ECO:0007669"/>
    <property type="project" value="TreeGrafter"/>
</dbReference>
<feature type="domain" description="Cation-transporting P-type ATPase N-terminal" evidence="12">
    <location>
        <begin position="17"/>
        <end position="91"/>
    </location>
</feature>
<dbReference type="AlphaFoldDB" id="A0A250KNI6"/>
<feature type="transmembrane region" description="Helical" evidence="11">
    <location>
        <begin position="966"/>
        <end position="986"/>
    </location>
</feature>
<dbReference type="Gene3D" id="3.40.50.1000">
    <property type="entry name" value="HAD superfamily/HAD-like"/>
    <property type="match status" value="1"/>
</dbReference>
<dbReference type="PRINTS" id="PR00120">
    <property type="entry name" value="HATPASE"/>
</dbReference>
<dbReference type="InterPro" id="IPR036412">
    <property type="entry name" value="HAD-like_sf"/>
</dbReference>
<evidence type="ECO:0000256" key="1">
    <source>
        <dbReference type="ARBA" id="ARBA00004127"/>
    </source>
</evidence>
<dbReference type="InterPro" id="IPR004014">
    <property type="entry name" value="ATPase_P-typ_cation-transptr_N"/>
</dbReference>
<dbReference type="SMART" id="SM00831">
    <property type="entry name" value="Cation_ATPase_N"/>
    <property type="match status" value="1"/>
</dbReference>
<dbReference type="Gene3D" id="3.40.1110.10">
    <property type="entry name" value="Calcium-transporting ATPase, cytoplasmic domain N"/>
    <property type="match status" value="1"/>
</dbReference>
<feature type="transmembrane region" description="Helical" evidence="11">
    <location>
        <begin position="736"/>
        <end position="755"/>
    </location>
</feature>
<dbReference type="GO" id="GO:0005391">
    <property type="term" value="F:P-type sodium:potassium-exchanging transporter activity"/>
    <property type="evidence" value="ECO:0007669"/>
    <property type="project" value="TreeGrafter"/>
</dbReference>
<evidence type="ECO:0000256" key="8">
    <source>
        <dbReference type="ARBA" id="ARBA00022967"/>
    </source>
</evidence>
<dbReference type="FunFam" id="2.70.150.10:FF:000160">
    <property type="entry name" value="Sarcoplasmic/endoplasmic reticulum calcium ATPase 1"/>
    <property type="match status" value="1"/>
</dbReference>
<dbReference type="FunFam" id="3.40.50.1000:FF:000001">
    <property type="entry name" value="Phospholipid-transporting ATPase IC"/>
    <property type="match status" value="1"/>
</dbReference>
<evidence type="ECO:0000256" key="4">
    <source>
        <dbReference type="ARBA" id="ARBA00022692"/>
    </source>
</evidence>
<dbReference type="PROSITE" id="PS00154">
    <property type="entry name" value="ATPASE_E1_E2"/>
    <property type="match status" value="1"/>
</dbReference>
<dbReference type="SFLD" id="SFLDG00002">
    <property type="entry name" value="C1.7:_P-type_atpase_like"/>
    <property type="match status" value="1"/>
</dbReference>
<feature type="transmembrane region" description="Helical" evidence="11">
    <location>
        <begin position="807"/>
        <end position="825"/>
    </location>
</feature>
<evidence type="ECO:0000256" key="11">
    <source>
        <dbReference type="SAM" id="Phobius"/>
    </source>
</evidence>
<dbReference type="GO" id="GO:1990573">
    <property type="term" value="P:potassium ion import across plasma membrane"/>
    <property type="evidence" value="ECO:0007669"/>
    <property type="project" value="TreeGrafter"/>
</dbReference>
<dbReference type="PANTHER" id="PTHR43294:SF20">
    <property type="entry name" value="P-TYPE ATPASE"/>
    <property type="match status" value="1"/>
</dbReference>
<dbReference type="GO" id="GO:0016887">
    <property type="term" value="F:ATP hydrolysis activity"/>
    <property type="evidence" value="ECO:0007669"/>
    <property type="project" value="InterPro"/>
</dbReference>
<dbReference type="SFLD" id="SFLDF00027">
    <property type="entry name" value="p-type_atpase"/>
    <property type="match status" value="1"/>
</dbReference>
<dbReference type="InterPro" id="IPR044492">
    <property type="entry name" value="P_typ_ATPase_HD_dom"/>
</dbReference>
<dbReference type="SFLD" id="SFLDS00003">
    <property type="entry name" value="Haloacid_Dehalogenase"/>
    <property type="match status" value="1"/>
</dbReference>
<comment type="subcellular location">
    <subcellularLocation>
        <location evidence="1">Endomembrane system</location>
        <topology evidence="1">Multi-pass membrane protein</topology>
    </subcellularLocation>
</comment>
<feature type="transmembrane region" description="Helical" evidence="11">
    <location>
        <begin position="288"/>
        <end position="313"/>
    </location>
</feature>
<dbReference type="InterPro" id="IPR018303">
    <property type="entry name" value="ATPase_P-typ_P_site"/>
</dbReference>
<dbReference type="Pfam" id="PF00690">
    <property type="entry name" value="Cation_ATPase_N"/>
    <property type="match status" value="1"/>
</dbReference>
<feature type="transmembrane region" description="Helical" evidence="11">
    <location>
        <begin position="925"/>
        <end position="946"/>
    </location>
</feature>
<dbReference type="GO" id="GO:0005524">
    <property type="term" value="F:ATP binding"/>
    <property type="evidence" value="ECO:0007669"/>
    <property type="project" value="UniProtKB-KW"/>
</dbReference>
<gene>
    <name evidence="13" type="ORF">sS8_1283</name>
</gene>
<dbReference type="InterPro" id="IPR023299">
    <property type="entry name" value="ATPase_P-typ_cyto_dom_N"/>
</dbReference>
<keyword evidence="8" id="KW-1278">Translocase</keyword>
<feature type="transmembrane region" description="Helical" evidence="11">
    <location>
        <begin position="704"/>
        <end position="724"/>
    </location>
</feature>
<evidence type="ECO:0000256" key="5">
    <source>
        <dbReference type="ARBA" id="ARBA00022741"/>
    </source>
</evidence>
<dbReference type="OrthoDB" id="9814270at2"/>
<dbReference type="PANTHER" id="PTHR43294">
    <property type="entry name" value="SODIUM/POTASSIUM-TRANSPORTING ATPASE SUBUNIT ALPHA"/>
    <property type="match status" value="1"/>
</dbReference>
<evidence type="ECO:0000256" key="10">
    <source>
        <dbReference type="ARBA" id="ARBA00023136"/>
    </source>
</evidence>
<evidence type="ECO:0000256" key="7">
    <source>
        <dbReference type="ARBA" id="ARBA00022842"/>
    </source>
</evidence>
<dbReference type="InterPro" id="IPR001757">
    <property type="entry name" value="P_typ_ATPase"/>
</dbReference>
<dbReference type="SUPFAM" id="SSF81653">
    <property type="entry name" value="Calcium ATPase, transduction domain A"/>
    <property type="match status" value="1"/>
</dbReference>
<proteinExistence type="inferred from homology"/>
<keyword evidence="7" id="KW-0460">Magnesium</keyword>
<dbReference type="Gene3D" id="1.20.1110.10">
    <property type="entry name" value="Calcium-transporting ATPase, transmembrane domain"/>
    <property type="match status" value="1"/>
</dbReference>
<dbReference type="GO" id="GO:0005886">
    <property type="term" value="C:plasma membrane"/>
    <property type="evidence" value="ECO:0007669"/>
    <property type="project" value="TreeGrafter"/>
</dbReference>
<feature type="transmembrane region" description="Helical" evidence="11">
    <location>
        <begin position="776"/>
        <end position="795"/>
    </location>
</feature>
<organism evidence="13 14">
    <name type="scientific">Methylocaldum marinum</name>
    <dbReference type="NCBI Taxonomy" id="1432792"/>
    <lineage>
        <taxon>Bacteria</taxon>
        <taxon>Pseudomonadati</taxon>
        <taxon>Pseudomonadota</taxon>
        <taxon>Gammaproteobacteria</taxon>
        <taxon>Methylococcales</taxon>
        <taxon>Methylococcaceae</taxon>
        <taxon>Methylocaldum</taxon>
    </lineage>
</organism>
<feature type="transmembrane region" description="Helical" evidence="11">
    <location>
        <begin position="95"/>
        <end position="111"/>
    </location>
</feature>
<keyword evidence="5" id="KW-0547">Nucleotide-binding</keyword>
<feature type="transmembrane region" description="Helical" evidence="11">
    <location>
        <begin position="71"/>
        <end position="89"/>
    </location>
</feature>
<feature type="transmembrane region" description="Helical" evidence="11">
    <location>
        <begin position="845"/>
        <end position="863"/>
    </location>
</feature>
<dbReference type="Pfam" id="PF13246">
    <property type="entry name" value="Cation_ATPase"/>
    <property type="match status" value="1"/>
</dbReference>
<dbReference type="SUPFAM" id="SSF56784">
    <property type="entry name" value="HAD-like"/>
    <property type="match status" value="1"/>
</dbReference>
<accession>A0A250KNI6</accession>
<dbReference type="SUPFAM" id="SSF81660">
    <property type="entry name" value="Metal cation-transporting ATPase, ATP-binding domain N"/>
    <property type="match status" value="1"/>
</dbReference>
<dbReference type="Proteomes" id="UP000266313">
    <property type="component" value="Chromosome"/>
</dbReference>
<dbReference type="NCBIfam" id="TIGR01494">
    <property type="entry name" value="ATPase_P-type"/>
    <property type="match status" value="2"/>
</dbReference>
<dbReference type="GO" id="GO:0006883">
    <property type="term" value="P:intracellular sodium ion homeostasis"/>
    <property type="evidence" value="ECO:0007669"/>
    <property type="project" value="TreeGrafter"/>
</dbReference>
<evidence type="ECO:0000259" key="12">
    <source>
        <dbReference type="SMART" id="SM00831"/>
    </source>
</evidence>
<dbReference type="InterPro" id="IPR023298">
    <property type="entry name" value="ATPase_P-typ_TM_dom_sf"/>
</dbReference>
<dbReference type="GO" id="GO:0036376">
    <property type="term" value="P:sodium ion export across plasma membrane"/>
    <property type="evidence" value="ECO:0007669"/>
    <property type="project" value="TreeGrafter"/>
</dbReference>
<dbReference type="CDD" id="cd02080">
    <property type="entry name" value="P-type_ATPase_cation"/>
    <property type="match status" value="1"/>
</dbReference>